<comment type="subcellular location">
    <subcellularLocation>
        <location evidence="1">Membrane</location>
        <topology evidence="1">Multi-pass membrane protein</topology>
    </subcellularLocation>
</comment>
<keyword evidence="8" id="KW-0407">Ion channel</keyword>
<dbReference type="Proteomes" id="UP000281549">
    <property type="component" value="Unassembled WGS sequence"/>
</dbReference>
<dbReference type="PANTHER" id="PTHR45638">
    <property type="entry name" value="CYCLIC NUCLEOTIDE-GATED CATION CHANNEL SUBUNIT A"/>
    <property type="match status" value="1"/>
</dbReference>
<evidence type="ECO:0000313" key="10">
    <source>
        <dbReference type="EMBL" id="RKP21111.1"/>
    </source>
</evidence>
<dbReference type="InterPro" id="IPR014710">
    <property type="entry name" value="RmlC-like_jellyroll"/>
</dbReference>
<feature type="non-terminal residue" evidence="10">
    <location>
        <position position="178"/>
    </location>
</feature>
<evidence type="ECO:0000256" key="5">
    <source>
        <dbReference type="ARBA" id="ARBA00023065"/>
    </source>
</evidence>
<dbReference type="GO" id="GO:0016020">
    <property type="term" value="C:membrane"/>
    <property type="evidence" value="ECO:0007669"/>
    <property type="project" value="UniProtKB-SubCell"/>
</dbReference>
<dbReference type="AlphaFoldDB" id="A0A4P9YPY4"/>
<evidence type="ECO:0000256" key="1">
    <source>
        <dbReference type="ARBA" id="ARBA00004141"/>
    </source>
</evidence>
<dbReference type="EMBL" id="ML004987">
    <property type="protein sequence ID" value="RKP21111.1"/>
    <property type="molecule type" value="Genomic_DNA"/>
</dbReference>
<evidence type="ECO:0000256" key="7">
    <source>
        <dbReference type="ARBA" id="ARBA00023286"/>
    </source>
</evidence>
<dbReference type="InterPro" id="IPR018488">
    <property type="entry name" value="cNMP-bd_CS"/>
</dbReference>
<dbReference type="PROSITE" id="PS50042">
    <property type="entry name" value="CNMP_BINDING_3"/>
    <property type="match status" value="2"/>
</dbReference>
<evidence type="ECO:0000256" key="2">
    <source>
        <dbReference type="ARBA" id="ARBA00022448"/>
    </source>
</evidence>
<evidence type="ECO:0000256" key="8">
    <source>
        <dbReference type="ARBA" id="ARBA00023303"/>
    </source>
</evidence>
<dbReference type="PROSITE" id="PS00888">
    <property type="entry name" value="CNMP_BINDING_1"/>
    <property type="match status" value="1"/>
</dbReference>
<evidence type="ECO:0000259" key="9">
    <source>
        <dbReference type="PROSITE" id="PS50042"/>
    </source>
</evidence>
<evidence type="ECO:0000256" key="4">
    <source>
        <dbReference type="ARBA" id="ARBA00022989"/>
    </source>
</evidence>
<gene>
    <name evidence="10" type="ORF">ROZALSC1DRAFT_9708</name>
</gene>
<sequence>LFENADTDFLDELSRKLLPEIYHDGQLVVKRGEMANEMYLILTGAVEVVSDDLKSVYATITQGSFFGEVGILLKTTRTASVRAKGSVTLLKLTRDDLQTVTKKFPKIENDLKVAAEERYNLFKLRTSPQNEFEFEVNQQNLSKVAIFAKCDREVLNAIASVMTTTKFKKGENIVHCGQ</sequence>
<dbReference type="Pfam" id="PF00027">
    <property type="entry name" value="cNMP_binding"/>
    <property type="match status" value="1"/>
</dbReference>
<dbReference type="GO" id="GO:0005221">
    <property type="term" value="F:intracellularly cyclic nucleotide-activated monoatomic cation channel activity"/>
    <property type="evidence" value="ECO:0007669"/>
    <property type="project" value="InterPro"/>
</dbReference>
<feature type="domain" description="Cyclic nucleotide-binding" evidence="9">
    <location>
        <begin position="146"/>
        <end position="178"/>
    </location>
</feature>
<keyword evidence="4" id="KW-1133">Transmembrane helix</keyword>
<dbReference type="InterPro" id="IPR018490">
    <property type="entry name" value="cNMP-bd_dom_sf"/>
</dbReference>
<evidence type="ECO:0000313" key="11">
    <source>
        <dbReference type="Proteomes" id="UP000281549"/>
    </source>
</evidence>
<dbReference type="PROSITE" id="PS00889">
    <property type="entry name" value="CNMP_BINDING_2"/>
    <property type="match status" value="1"/>
</dbReference>
<keyword evidence="3" id="KW-0812">Transmembrane</keyword>
<keyword evidence="2" id="KW-0813">Transport</keyword>
<dbReference type="SUPFAM" id="SSF51206">
    <property type="entry name" value="cAMP-binding domain-like"/>
    <property type="match status" value="2"/>
</dbReference>
<dbReference type="GO" id="GO:0044877">
    <property type="term" value="F:protein-containing complex binding"/>
    <property type="evidence" value="ECO:0007669"/>
    <property type="project" value="TreeGrafter"/>
</dbReference>
<feature type="non-terminal residue" evidence="10">
    <location>
        <position position="1"/>
    </location>
</feature>
<evidence type="ECO:0000256" key="3">
    <source>
        <dbReference type="ARBA" id="ARBA00022692"/>
    </source>
</evidence>
<keyword evidence="7" id="KW-1071">Ligand-gated ion channel</keyword>
<dbReference type="CDD" id="cd00038">
    <property type="entry name" value="CAP_ED"/>
    <property type="match status" value="1"/>
</dbReference>
<dbReference type="FunFam" id="2.60.120.10:FF:000057">
    <property type="entry name" value="Cyclic nucleotide-binding domain protein"/>
    <property type="match status" value="1"/>
</dbReference>
<evidence type="ECO:0000256" key="6">
    <source>
        <dbReference type="ARBA" id="ARBA00023136"/>
    </source>
</evidence>
<reference evidence="11" key="1">
    <citation type="journal article" date="2018" name="Nat. Microbiol.">
        <title>Leveraging single-cell genomics to expand the fungal tree of life.</title>
        <authorList>
            <person name="Ahrendt S.R."/>
            <person name="Quandt C.A."/>
            <person name="Ciobanu D."/>
            <person name="Clum A."/>
            <person name="Salamov A."/>
            <person name="Andreopoulos B."/>
            <person name="Cheng J.F."/>
            <person name="Woyke T."/>
            <person name="Pelin A."/>
            <person name="Henrissat B."/>
            <person name="Reynolds N.K."/>
            <person name="Benny G.L."/>
            <person name="Smith M.E."/>
            <person name="James T.Y."/>
            <person name="Grigoriev I.V."/>
        </authorList>
    </citation>
    <scope>NUCLEOTIDE SEQUENCE [LARGE SCALE GENOMIC DNA]</scope>
    <source>
        <strain evidence="11">CSF55</strain>
    </source>
</reference>
<feature type="domain" description="Cyclic nucleotide-binding" evidence="9">
    <location>
        <begin position="1"/>
        <end position="100"/>
    </location>
</feature>
<dbReference type="SMART" id="SM00100">
    <property type="entry name" value="cNMP"/>
    <property type="match status" value="1"/>
</dbReference>
<dbReference type="InterPro" id="IPR000595">
    <property type="entry name" value="cNMP-bd_dom"/>
</dbReference>
<keyword evidence="5" id="KW-0406">Ion transport</keyword>
<accession>A0A4P9YPY4</accession>
<dbReference type="PANTHER" id="PTHR45638:SF11">
    <property type="entry name" value="CYCLIC NUCLEOTIDE-GATED CATION CHANNEL SUBUNIT A"/>
    <property type="match status" value="1"/>
</dbReference>
<proteinExistence type="predicted"/>
<keyword evidence="6" id="KW-0472">Membrane</keyword>
<organism evidence="10 11">
    <name type="scientific">Rozella allomycis (strain CSF55)</name>
    <dbReference type="NCBI Taxonomy" id="988480"/>
    <lineage>
        <taxon>Eukaryota</taxon>
        <taxon>Fungi</taxon>
        <taxon>Fungi incertae sedis</taxon>
        <taxon>Cryptomycota</taxon>
        <taxon>Cryptomycota incertae sedis</taxon>
        <taxon>Rozella</taxon>
    </lineage>
</organism>
<dbReference type="Gene3D" id="2.60.120.10">
    <property type="entry name" value="Jelly Rolls"/>
    <property type="match status" value="2"/>
</dbReference>
<name>A0A4P9YPY4_ROZAC</name>
<dbReference type="InterPro" id="IPR050866">
    <property type="entry name" value="CNG_cation_channel"/>
</dbReference>
<protein>
    <submittedName>
        <fullName evidence="10">Camp-binding domain-like protein</fullName>
    </submittedName>
</protein>